<dbReference type="RefSeq" id="XP_033448023.1">
    <property type="nucleotide sequence ID" value="XM_033592888.1"/>
</dbReference>
<evidence type="ECO:0000313" key="2">
    <source>
        <dbReference type="EMBL" id="KAF1927771.1"/>
    </source>
</evidence>
<feature type="region of interest" description="Disordered" evidence="1">
    <location>
        <begin position="1"/>
        <end position="124"/>
    </location>
</feature>
<evidence type="ECO:0000256" key="1">
    <source>
        <dbReference type="SAM" id="MobiDB-lite"/>
    </source>
</evidence>
<proteinExistence type="predicted"/>
<feature type="compositionally biased region" description="Basic and acidic residues" evidence="1">
    <location>
        <begin position="114"/>
        <end position="124"/>
    </location>
</feature>
<sequence>MPSPFHQKYSSQSHKVFGDNIVPDMPEAPKNDAQRRGSDSSMTEPSSPDARRQSSAAQRFGNLEALKRPQDPESAARRASLHDSYGKSGFLGTMWNNFTRGPASASPPAAPKQAEARDVTTLRG</sequence>
<protein>
    <recommendedName>
        <fullName evidence="4">Conidiation-specific expression protein</fullName>
    </recommendedName>
</protein>
<evidence type="ECO:0000313" key="3">
    <source>
        <dbReference type="Proteomes" id="UP000800082"/>
    </source>
</evidence>
<dbReference type="EMBL" id="ML978971">
    <property type="protein sequence ID" value="KAF1927771.1"/>
    <property type="molecule type" value="Genomic_DNA"/>
</dbReference>
<dbReference type="AlphaFoldDB" id="A0A6A5RHF3"/>
<evidence type="ECO:0008006" key="4">
    <source>
        <dbReference type="Google" id="ProtNLM"/>
    </source>
</evidence>
<dbReference type="Proteomes" id="UP000800082">
    <property type="component" value="Unassembled WGS sequence"/>
</dbReference>
<dbReference type="OrthoDB" id="4158609at2759"/>
<feature type="compositionally biased region" description="Basic and acidic residues" evidence="1">
    <location>
        <begin position="27"/>
        <end position="38"/>
    </location>
</feature>
<organism evidence="2 3">
    <name type="scientific">Didymella exigua CBS 183.55</name>
    <dbReference type="NCBI Taxonomy" id="1150837"/>
    <lineage>
        <taxon>Eukaryota</taxon>
        <taxon>Fungi</taxon>
        <taxon>Dikarya</taxon>
        <taxon>Ascomycota</taxon>
        <taxon>Pezizomycotina</taxon>
        <taxon>Dothideomycetes</taxon>
        <taxon>Pleosporomycetidae</taxon>
        <taxon>Pleosporales</taxon>
        <taxon>Pleosporineae</taxon>
        <taxon>Didymellaceae</taxon>
        <taxon>Didymella</taxon>
    </lineage>
</organism>
<reference evidence="2" key="1">
    <citation type="journal article" date="2020" name="Stud. Mycol.">
        <title>101 Dothideomycetes genomes: a test case for predicting lifestyles and emergence of pathogens.</title>
        <authorList>
            <person name="Haridas S."/>
            <person name="Albert R."/>
            <person name="Binder M."/>
            <person name="Bloem J."/>
            <person name="Labutti K."/>
            <person name="Salamov A."/>
            <person name="Andreopoulos B."/>
            <person name="Baker S."/>
            <person name="Barry K."/>
            <person name="Bills G."/>
            <person name="Bluhm B."/>
            <person name="Cannon C."/>
            <person name="Castanera R."/>
            <person name="Culley D."/>
            <person name="Daum C."/>
            <person name="Ezra D."/>
            <person name="Gonzalez J."/>
            <person name="Henrissat B."/>
            <person name="Kuo A."/>
            <person name="Liang C."/>
            <person name="Lipzen A."/>
            <person name="Lutzoni F."/>
            <person name="Magnuson J."/>
            <person name="Mondo S."/>
            <person name="Nolan M."/>
            <person name="Ohm R."/>
            <person name="Pangilinan J."/>
            <person name="Park H.-J."/>
            <person name="Ramirez L."/>
            <person name="Alfaro M."/>
            <person name="Sun H."/>
            <person name="Tritt A."/>
            <person name="Yoshinaga Y."/>
            <person name="Zwiers L.-H."/>
            <person name="Turgeon B."/>
            <person name="Goodwin S."/>
            <person name="Spatafora J."/>
            <person name="Crous P."/>
            <person name="Grigoriev I."/>
        </authorList>
    </citation>
    <scope>NUCLEOTIDE SEQUENCE</scope>
    <source>
        <strain evidence="2">CBS 183.55</strain>
    </source>
</reference>
<gene>
    <name evidence="2" type="ORF">M421DRAFT_421613</name>
</gene>
<keyword evidence="3" id="KW-1185">Reference proteome</keyword>
<accession>A0A6A5RHF3</accession>
<name>A0A6A5RHF3_9PLEO</name>
<dbReference type="GeneID" id="54350556"/>
<feature type="compositionally biased region" description="Basic and acidic residues" evidence="1">
    <location>
        <begin position="65"/>
        <end position="85"/>
    </location>
</feature>